<reference evidence="2 3" key="1">
    <citation type="journal article" date="2023" name="Plants (Basel)">
        <title>Bridging the Gap: Combining Genomics and Transcriptomics Approaches to Understand Stylosanthes scabra, an Orphan Legume from the Brazilian Caatinga.</title>
        <authorList>
            <person name="Ferreira-Neto J.R.C."/>
            <person name="da Silva M.D."/>
            <person name="Binneck E."/>
            <person name="de Melo N.F."/>
            <person name="da Silva R.H."/>
            <person name="de Melo A.L.T.M."/>
            <person name="Pandolfi V."/>
            <person name="Bustamante F.O."/>
            <person name="Brasileiro-Vidal A.C."/>
            <person name="Benko-Iseppon A.M."/>
        </authorList>
    </citation>
    <scope>NUCLEOTIDE SEQUENCE [LARGE SCALE GENOMIC DNA]</scope>
    <source>
        <tissue evidence="2">Leaves</tissue>
    </source>
</reference>
<evidence type="ECO:0000313" key="3">
    <source>
        <dbReference type="Proteomes" id="UP001341840"/>
    </source>
</evidence>
<comment type="caution">
    <text evidence="2">The sequence shown here is derived from an EMBL/GenBank/DDBJ whole genome shotgun (WGS) entry which is preliminary data.</text>
</comment>
<sequence>MGAWSRCPTSGIRAMVRWIVGELFVVAWLLLCCCNGTCFKRHEVDIEKFDGRMFFSLWQVQVKDVLIQSGLHKMRKVWAYCPGGASSAKGSEIADRASLVERYDDIL</sequence>
<protein>
    <submittedName>
        <fullName evidence="2">Uncharacterized protein</fullName>
    </submittedName>
</protein>
<evidence type="ECO:0000313" key="2">
    <source>
        <dbReference type="EMBL" id="MED6148739.1"/>
    </source>
</evidence>
<gene>
    <name evidence="2" type="ORF">PIB30_055745</name>
</gene>
<keyword evidence="3" id="KW-1185">Reference proteome</keyword>
<accession>A0ABU6TJS8</accession>
<keyword evidence="1" id="KW-0472">Membrane</keyword>
<evidence type="ECO:0000256" key="1">
    <source>
        <dbReference type="SAM" id="Phobius"/>
    </source>
</evidence>
<keyword evidence="1" id="KW-1133">Transmembrane helix</keyword>
<feature type="transmembrane region" description="Helical" evidence="1">
    <location>
        <begin position="12"/>
        <end position="31"/>
    </location>
</feature>
<organism evidence="2 3">
    <name type="scientific">Stylosanthes scabra</name>
    <dbReference type="NCBI Taxonomy" id="79078"/>
    <lineage>
        <taxon>Eukaryota</taxon>
        <taxon>Viridiplantae</taxon>
        <taxon>Streptophyta</taxon>
        <taxon>Embryophyta</taxon>
        <taxon>Tracheophyta</taxon>
        <taxon>Spermatophyta</taxon>
        <taxon>Magnoliopsida</taxon>
        <taxon>eudicotyledons</taxon>
        <taxon>Gunneridae</taxon>
        <taxon>Pentapetalae</taxon>
        <taxon>rosids</taxon>
        <taxon>fabids</taxon>
        <taxon>Fabales</taxon>
        <taxon>Fabaceae</taxon>
        <taxon>Papilionoideae</taxon>
        <taxon>50 kb inversion clade</taxon>
        <taxon>dalbergioids sensu lato</taxon>
        <taxon>Dalbergieae</taxon>
        <taxon>Pterocarpus clade</taxon>
        <taxon>Stylosanthes</taxon>
    </lineage>
</organism>
<proteinExistence type="predicted"/>
<dbReference type="Proteomes" id="UP001341840">
    <property type="component" value="Unassembled WGS sequence"/>
</dbReference>
<keyword evidence="1" id="KW-0812">Transmembrane</keyword>
<dbReference type="EMBL" id="JASCZI010091059">
    <property type="protein sequence ID" value="MED6148739.1"/>
    <property type="molecule type" value="Genomic_DNA"/>
</dbReference>
<name>A0ABU6TJS8_9FABA</name>